<organism evidence="1">
    <name type="scientific">Pithovirus LCPAC102</name>
    <dbReference type="NCBI Taxonomy" id="2506587"/>
    <lineage>
        <taxon>Viruses</taxon>
        <taxon>Pithoviruses</taxon>
    </lineage>
</organism>
<sequence length="734" mass="86405">MDKTPISTDILINELFKFLDIDDITNMISLSKEYNNIDIYNNWITLLKVKYPLYHEFLINNNTDNNNTDNNNNIIKEMLYAISNIKTYKELIKETKIQKEKKTLYGMFRHYEYEEEEEEIDLYSLFVESCKYMRNHLSVFLFENVDHAILFVDYESLNMACKCNNIVIAKLIVESNSIRVFSIDKKLLNCSFYYACLNGHVELFNILLDYYVYTYSIDEIQFLYPPKLTRTTISGTEYMKPFEYHSIETLACKSCNVNMVNIFFTTPFIHINCYLINNIIIKAAKYGNYDIFKYLITNENVKNMEKQKYGDVDILKYYENTKLNKRTLNICFVNACCHGNYDIMIYLLNISSVKVTYNHGFAFKSACQNGHTKIVQHLLKPRKYQARGSINPAFNNSEALNNACINDNDDIVALLLKDERVNPMMSGKKILLTCIQNQQGKCLKLILNNENVLKYLNTNDNIRIILDEACDMFNMKNIIEILLNDKRLIFNNISLKYLKNEYHTDTNINLLLIKDIRIVKDEDDINKILTDIIYVQCSNIKYELMMNDVLDVIKLQYPDFKFQDIKDLMEKICREGWFNIFKRLIEDFKIKLPSTGYCCYLNNACSSDNIDLVKYIIHNLGFNIEECDYICNICRLSSTYILSYIINETDIDLNCEHNQALFQCAYSKNFDSIVMLLKSSRFKKLNDIEQYIYYDEDVCKDINLILENAKNIIKKANKNNRLDVVELMEKYVNS</sequence>
<dbReference type="SMART" id="SM00248">
    <property type="entry name" value="ANK"/>
    <property type="match status" value="9"/>
</dbReference>
<protein>
    <submittedName>
        <fullName evidence="1">Ankyrin repeat protein</fullName>
    </submittedName>
</protein>
<dbReference type="PANTHER" id="PTHR46586:SF4">
    <property type="match status" value="1"/>
</dbReference>
<proteinExistence type="predicted"/>
<reference evidence="1" key="1">
    <citation type="journal article" date="2019" name="MBio">
        <title>Virus Genomes from Deep Sea Sediments Expand the Ocean Megavirome and Support Independent Origins of Viral Gigantism.</title>
        <authorList>
            <person name="Backstrom D."/>
            <person name="Yutin N."/>
            <person name="Jorgensen S.L."/>
            <person name="Dharamshi J."/>
            <person name="Homa F."/>
            <person name="Zaremba-Niedwiedzka K."/>
            <person name="Spang A."/>
            <person name="Wolf Y.I."/>
            <person name="Koonin E.V."/>
            <person name="Ettema T.J."/>
        </authorList>
    </citation>
    <scope>NUCLEOTIDE SEQUENCE</scope>
</reference>
<dbReference type="Pfam" id="PF12796">
    <property type="entry name" value="Ank_2"/>
    <property type="match status" value="1"/>
</dbReference>
<accession>A0A481Z3P8</accession>
<dbReference type="InterPro" id="IPR052050">
    <property type="entry name" value="SecEffector_AnkRepeat"/>
</dbReference>
<gene>
    <name evidence="1" type="ORF">LCPAC102_00650</name>
</gene>
<dbReference type="EMBL" id="MK500467">
    <property type="protein sequence ID" value="QBK90155.1"/>
    <property type="molecule type" value="Genomic_DNA"/>
</dbReference>
<dbReference type="SUPFAM" id="SSF48403">
    <property type="entry name" value="Ankyrin repeat"/>
    <property type="match status" value="2"/>
</dbReference>
<dbReference type="InterPro" id="IPR002110">
    <property type="entry name" value="Ankyrin_rpt"/>
</dbReference>
<name>A0A481Z3P8_9VIRU</name>
<dbReference type="PANTHER" id="PTHR46586">
    <property type="entry name" value="ANKYRIN REPEAT-CONTAINING PROTEIN"/>
    <property type="match status" value="1"/>
</dbReference>
<dbReference type="Gene3D" id="1.25.40.20">
    <property type="entry name" value="Ankyrin repeat-containing domain"/>
    <property type="match status" value="2"/>
</dbReference>
<dbReference type="InterPro" id="IPR036770">
    <property type="entry name" value="Ankyrin_rpt-contain_sf"/>
</dbReference>
<evidence type="ECO:0000313" key="1">
    <source>
        <dbReference type="EMBL" id="QBK90155.1"/>
    </source>
</evidence>